<protein>
    <recommendedName>
        <fullName evidence="3">Flagellar assembly protein FliH</fullName>
    </recommendedName>
</protein>
<keyword evidence="7" id="KW-1006">Bacterial flagellum protein export</keyword>
<keyword evidence="5" id="KW-1005">Bacterial flagellum biogenesis</keyword>
<gene>
    <name evidence="9" type="ORF">PP769_12305</name>
</gene>
<comment type="similarity">
    <text evidence="2">Belongs to the FliH family.</text>
</comment>
<evidence type="ECO:0000259" key="8">
    <source>
        <dbReference type="Pfam" id="PF02108"/>
    </source>
</evidence>
<dbReference type="GO" id="GO:0044781">
    <property type="term" value="P:bacterial-type flagellum organization"/>
    <property type="evidence" value="ECO:0007669"/>
    <property type="project" value="UniProtKB-KW"/>
</dbReference>
<dbReference type="GO" id="GO:0005829">
    <property type="term" value="C:cytosol"/>
    <property type="evidence" value="ECO:0007669"/>
    <property type="project" value="TreeGrafter"/>
</dbReference>
<evidence type="ECO:0000256" key="1">
    <source>
        <dbReference type="ARBA" id="ARBA00003041"/>
    </source>
</evidence>
<accession>A0AA96JR59</accession>
<evidence type="ECO:0000313" key="10">
    <source>
        <dbReference type="Proteomes" id="UP001302719"/>
    </source>
</evidence>
<evidence type="ECO:0000313" key="9">
    <source>
        <dbReference type="EMBL" id="WNM56758.1"/>
    </source>
</evidence>
<keyword evidence="4" id="KW-0813">Transport</keyword>
<name>A0AA96JR59_9BACT</name>
<feature type="domain" description="Flagellar assembly protein FliH/Type III secretion system HrpE" evidence="8">
    <location>
        <begin position="61"/>
        <end position="188"/>
    </location>
</feature>
<dbReference type="InterPro" id="IPR051472">
    <property type="entry name" value="T3SS_Stator/FliH"/>
</dbReference>
<comment type="function">
    <text evidence="1">Needed for flagellar regrowth and assembly.</text>
</comment>
<reference evidence="9 10" key="1">
    <citation type="submission" date="2023-01" db="EMBL/GenBank/DDBJ databases">
        <title>Cultivation and genomic characterization of new, ubiquitous marine nitrite-oxidizing bacteria from the Nitrospirales.</title>
        <authorList>
            <person name="Mueller A.J."/>
            <person name="Daebeler A."/>
            <person name="Herbold C.W."/>
            <person name="Kirkegaard R.H."/>
            <person name="Daims H."/>
        </authorList>
    </citation>
    <scope>NUCLEOTIDE SEQUENCE [LARGE SCALE GENOMIC DNA]</scope>
    <source>
        <strain evidence="9 10">VA</strain>
    </source>
</reference>
<keyword evidence="6" id="KW-0653">Protein transport</keyword>
<dbReference type="RefSeq" id="WP_312640500.1">
    <property type="nucleotide sequence ID" value="NZ_CP116967.1"/>
</dbReference>
<evidence type="ECO:0000256" key="2">
    <source>
        <dbReference type="ARBA" id="ARBA00006602"/>
    </source>
</evidence>
<dbReference type="Proteomes" id="UP001302719">
    <property type="component" value="Chromosome"/>
</dbReference>
<organism evidence="9 10">
    <name type="scientific">Candidatus Nitrospira allomarina</name>
    <dbReference type="NCBI Taxonomy" id="3020900"/>
    <lineage>
        <taxon>Bacteria</taxon>
        <taxon>Pseudomonadati</taxon>
        <taxon>Nitrospirota</taxon>
        <taxon>Nitrospiria</taxon>
        <taxon>Nitrospirales</taxon>
        <taxon>Nitrospiraceae</taxon>
        <taxon>Nitrospira</taxon>
    </lineage>
</organism>
<evidence type="ECO:0000256" key="7">
    <source>
        <dbReference type="ARBA" id="ARBA00023225"/>
    </source>
</evidence>
<dbReference type="Pfam" id="PF02108">
    <property type="entry name" value="FliH"/>
    <property type="match status" value="1"/>
</dbReference>
<dbReference type="InterPro" id="IPR018035">
    <property type="entry name" value="Flagellar_FliH/T3SS_HrpE"/>
</dbReference>
<keyword evidence="10" id="KW-1185">Reference proteome</keyword>
<dbReference type="PANTHER" id="PTHR34982">
    <property type="entry name" value="YOP PROTEINS TRANSLOCATION PROTEIN L"/>
    <property type="match status" value="1"/>
</dbReference>
<evidence type="ECO:0000256" key="4">
    <source>
        <dbReference type="ARBA" id="ARBA00022448"/>
    </source>
</evidence>
<sequence length="201" mass="22724">MEQDDTVKRFQMVELVHKSAKQRAEEAQPHDCRELQQAAFERGRQAGIAEGRAQCQAQVEEEIKKALRLANQIGRARVIALEEHERDIVEVALAISKKILLRECEIDKELVVRQVRQVLGLLPDKTLVTLKVHPQDFKILEPLRHTLRPEWADGDHLALEAYDEVDPGGCLVEQAGLLFDARLTQQLALVASEFGLEAPRS</sequence>
<dbReference type="GO" id="GO:0015031">
    <property type="term" value="P:protein transport"/>
    <property type="evidence" value="ECO:0007669"/>
    <property type="project" value="UniProtKB-KW"/>
</dbReference>
<evidence type="ECO:0000256" key="5">
    <source>
        <dbReference type="ARBA" id="ARBA00022795"/>
    </source>
</evidence>
<dbReference type="KEGG" id="nall:PP769_12305"/>
<dbReference type="PANTHER" id="PTHR34982:SF1">
    <property type="entry name" value="FLAGELLAR ASSEMBLY PROTEIN FLIH"/>
    <property type="match status" value="1"/>
</dbReference>
<proteinExistence type="inferred from homology"/>
<evidence type="ECO:0000256" key="6">
    <source>
        <dbReference type="ARBA" id="ARBA00022927"/>
    </source>
</evidence>
<dbReference type="EMBL" id="CP116967">
    <property type="protein sequence ID" value="WNM56758.1"/>
    <property type="molecule type" value="Genomic_DNA"/>
</dbReference>
<evidence type="ECO:0000256" key="3">
    <source>
        <dbReference type="ARBA" id="ARBA00016507"/>
    </source>
</evidence>
<dbReference type="AlphaFoldDB" id="A0AA96JR59"/>